<keyword evidence="2" id="KW-1185">Reference proteome</keyword>
<dbReference type="EMBL" id="JAPIVE010000001">
    <property type="protein sequence ID" value="MCX2523434.1"/>
    <property type="molecule type" value="Genomic_DNA"/>
</dbReference>
<name>A0AA41ZDS6_9GAMM</name>
<organism evidence="1 2">
    <name type="scientific">Larsenimonas rhizosphaerae</name>
    <dbReference type="NCBI Taxonomy" id="2944682"/>
    <lineage>
        <taxon>Bacteria</taxon>
        <taxon>Pseudomonadati</taxon>
        <taxon>Pseudomonadota</taxon>
        <taxon>Gammaproteobacteria</taxon>
        <taxon>Oceanospirillales</taxon>
        <taxon>Halomonadaceae</taxon>
        <taxon>Larsenimonas</taxon>
    </lineage>
</organism>
<sequence>MQDLFLARGDAIKQQLLHMESQAAEDDLFALGYLIPQTELVQEMADYNADDVTADDFDETFEHWLLTAFDQDHMGDTDRQRITELWQNACHNAEQQGNTAP</sequence>
<evidence type="ECO:0000313" key="2">
    <source>
        <dbReference type="Proteomes" id="UP001165678"/>
    </source>
</evidence>
<dbReference type="InterPro" id="IPR014987">
    <property type="entry name" value="UPF_YfcL"/>
</dbReference>
<evidence type="ECO:0000313" key="1">
    <source>
        <dbReference type="EMBL" id="MCX2523434.1"/>
    </source>
</evidence>
<protein>
    <recommendedName>
        <fullName evidence="3">YfcL protein</fullName>
    </recommendedName>
</protein>
<dbReference type="AlphaFoldDB" id="A0AA41ZDS6"/>
<dbReference type="RefSeq" id="WP_265895690.1">
    <property type="nucleotide sequence ID" value="NZ_JAPIVE010000001.1"/>
</dbReference>
<accession>A0AA41ZDS6</accession>
<dbReference type="Pfam" id="PF08891">
    <property type="entry name" value="YfcL"/>
    <property type="match status" value="1"/>
</dbReference>
<dbReference type="Proteomes" id="UP001165678">
    <property type="component" value="Unassembled WGS sequence"/>
</dbReference>
<gene>
    <name evidence="1" type="ORF">OQ287_04205</name>
</gene>
<comment type="caution">
    <text evidence="1">The sequence shown here is derived from an EMBL/GenBank/DDBJ whole genome shotgun (WGS) entry which is preliminary data.</text>
</comment>
<reference evidence="1" key="1">
    <citation type="submission" date="2022-11" db="EMBL/GenBank/DDBJ databases">
        <title>Larsenimonas rhizosphaerae sp. nov., isolated from a tidal mudflat.</title>
        <authorList>
            <person name="Lee S.D."/>
            <person name="Kim I.S."/>
        </authorList>
    </citation>
    <scope>NUCLEOTIDE SEQUENCE</scope>
    <source>
        <strain evidence="1">GH2-1</strain>
    </source>
</reference>
<evidence type="ECO:0008006" key="3">
    <source>
        <dbReference type="Google" id="ProtNLM"/>
    </source>
</evidence>
<proteinExistence type="predicted"/>